<accession>A0A4U5N1J6</accession>
<protein>
    <submittedName>
        <fullName evidence="1">Uncharacterized protein</fullName>
    </submittedName>
</protein>
<keyword evidence="2" id="KW-1185">Reference proteome</keyword>
<comment type="caution">
    <text evidence="1">The sequence shown here is derived from an EMBL/GenBank/DDBJ whole genome shotgun (WGS) entry which is preliminary data.</text>
</comment>
<evidence type="ECO:0000313" key="1">
    <source>
        <dbReference type="EMBL" id="TKR76128.1"/>
    </source>
</evidence>
<organism evidence="1 2">
    <name type="scientific">Steinernema carpocapsae</name>
    <name type="common">Entomopathogenic nematode</name>
    <dbReference type="NCBI Taxonomy" id="34508"/>
    <lineage>
        <taxon>Eukaryota</taxon>
        <taxon>Metazoa</taxon>
        <taxon>Ecdysozoa</taxon>
        <taxon>Nematoda</taxon>
        <taxon>Chromadorea</taxon>
        <taxon>Rhabditida</taxon>
        <taxon>Tylenchina</taxon>
        <taxon>Panagrolaimomorpha</taxon>
        <taxon>Strongyloidoidea</taxon>
        <taxon>Steinernematidae</taxon>
        <taxon>Steinernema</taxon>
    </lineage>
</organism>
<dbReference type="EMBL" id="AZBU02000005">
    <property type="protein sequence ID" value="TKR76128.1"/>
    <property type="molecule type" value="Genomic_DNA"/>
</dbReference>
<reference evidence="1 2" key="1">
    <citation type="journal article" date="2015" name="Genome Biol.">
        <title>Comparative genomics of Steinernema reveals deeply conserved gene regulatory networks.</title>
        <authorList>
            <person name="Dillman A.R."/>
            <person name="Macchietto M."/>
            <person name="Porter C.F."/>
            <person name="Rogers A."/>
            <person name="Williams B."/>
            <person name="Antoshechkin I."/>
            <person name="Lee M.M."/>
            <person name="Goodwin Z."/>
            <person name="Lu X."/>
            <person name="Lewis E.E."/>
            <person name="Goodrich-Blair H."/>
            <person name="Stock S.P."/>
            <person name="Adams B.J."/>
            <person name="Sternberg P.W."/>
            <person name="Mortazavi A."/>
        </authorList>
    </citation>
    <scope>NUCLEOTIDE SEQUENCE [LARGE SCALE GENOMIC DNA]</scope>
    <source>
        <strain evidence="1 2">ALL</strain>
    </source>
</reference>
<dbReference type="AlphaFoldDB" id="A0A4U5N1J6"/>
<dbReference type="Proteomes" id="UP000298663">
    <property type="component" value="Unassembled WGS sequence"/>
</dbReference>
<proteinExistence type="predicted"/>
<name>A0A4U5N1J6_STECR</name>
<evidence type="ECO:0000313" key="2">
    <source>
        <dbReference type="Proteomes" id="UP000298663"/>
    </source>
</evidence>
<gene>
    <name evidence="1" type="ORF">L596_017319</name>
</gene>
<reference evidence="1 2" key="2">
    <citation type="journal article" date="2019" name="G3 (Bethesda)">
        <title>Hybrid Assembly of the Genome of the Entomopathogenic Nematode Steinernema carpocapsae Identifies the X-Chromosome.</title>
        <authorList>
            <person name="Serra L."/>
            <person name="Macchietto M."/>
            <person name="Macias-Munoz A."/>
            <person name="McGill C.J."/>
            <person name="Rodriguez I.M."/>
            <person name="Rodriguez B."/>
            <person name="Murad R."/>
            <person name="Mortazavi A."/>
        </authorList>
    </citation>
    <scope>NUCLEOTIDE SEQUENCE [LARGE SCALE GENOMIC DNA]</scope>
    <source>
        <strain evidence="1 2">ALL</strain>
    </source>
</reference>
<sequence>MRVPHSPDEPRTHRRVFNVHDRLSPTHILLLQELQTLLHHLQTQVMIVISRFPAEQFPQMQINRVQVSFHDSLKVQIRLFAGFHGRLLTVWFFQR</sequence>